<evidence type="ECO:0000313" key="5">
    <source>
        <dbReference type="Proteomes" id="UP000221734"/>
    </source>
</evidence>
<keyword evidence="1" id="KW-0472">Membrane</keyword>
<protein>
    <submittedName>
        <fullName evidence="3">Putative membrane protein</fullName>
    </submittedName>
</protein>
<keyword evidence="1" id="KW-1133">Transmembrane helix</keyword>
<feature type="transmembrane region" description="Helical" evidence="1">
    <location>
        <begin position="47"/>
        <end position="67"/>
    </location>
</feature>
<accession>A0A2C9CAV9</accession>
<dbReference type="AlphaFoldDB" id="A0A2C9CAV9"/>
<keyword evidence="1" id="KW-0812">Transmembrane</keyword>
<dbReference type="EMBL" id="CP049055">
    <property type="protein sequence ID" value="QII12779.1"/>
    <property type="molecule type" value="Genomic_DNA"/>
</dbReference>
<gene>
    <name evidence="3" type="ORF">KsCSTR_34010</name>
    <name evidence="4" type="ORF">KSMBR1_0505</name>
</gene>
<dbReference type="InterPro" id="IPR046642">
    <property type="entry name" value="DUF6754"/>
</dbReference>
<dbReference type="KEGG" id="kst:KSMBR1_0505"/>
<reference evidence="4" key="1">
    <citation type="submission" date="2017-10" db="EMBL/GenBank/DDBJ databases">
        <authorList>
            <person name="Banno H."/>
            <person name="Chua N.-H."/>
        </authorList>
    </citation>
    <scope>NUCLEOTIDE SEQUENCE [LARGE SCALE GENOMIC DNA]</scope>
    <source>
        <strain evidence="4">Kuenenia_mbr1_ru-nijmegen</strain>
    </source>
</reference>
<dbReference type="Pfam" id="PF20539">
    <property type="entry name" value="DUF6754"/>
    <property type="match status" value="1"/>
</dbReference>
<feature type="transmembrane region" description="Helical" evidence="1">
    <location>
        <begin position="428"/>
        <end position="451"/>
    </location>
</feature>
<feature type="transmembrane region" description="Helical" evidence="1">
    <location>
        <begin position="205"/>
        <end position="225"/>
    </location>
</feature>
<evidence type="ECO:0000259" key="2">
    <source>
        <dbReference type="Pfam" id="PF20539"/>
    </source>
</evidence>
<sequence length="454" mass="50399">MPGKAGNFQCHSSAGTTITVDNLRDCLFFSIIYRMSFPVLKDTIKNILSVFIVICLTTFFSAIELYAELPSFLIPPKEFSAFDTPNDAGETVSLTWEASPSDCADVFYVIYADKEKNGSFEREALHIQSNTCYRKGVPEIYGYKEDNGNYHYVQINPRKVFNEETLGKRQHFYFKLAVISGEEKVFSESIAFATPRGNWLDMKKINNFAIMIVFSAIVLYFILHARRNPDMFLRKIGGLDAVDEALGRATEMGKPVLFVHGLTPMGTISTIASTNILGRIARKIADYDATLKVVNSDPIVMSVSQEVVKESYLEAGRPDAYNQDNVFLVAAEQFPYVAAVSGIMTRERPAANFFMGYFYAEALLLAETGASTGAIQIAGTDAYTQLPFFITTCDYTLIGEELYAASAYLSREPMLMGTLRAQDVGKGLLIIILLIGTALASFGLTFITHLFEAF</sequence>
<evidence type="ECO:0000256" key="1">
    <source>
        <dbReference type="SAM" id="Phobius"/>
    </source>
</evidence>
<name>A0A2C9CAV9_KUEST</name>
<dbReference type="Proteomes" id="UP000501926">
    <property type="component" value="Chromosome"/>
</dbReference>
<organism evidence="4 5">
    <name type="scientific">Kuenenia stuttgartiensis</name>
    <dbReference type="NCBI Taxonomy" id="174633"/>
    <lineage>
        <taxon>Bacteria</taxon>
        <taxon>Pseudomonadati</taxon>
        <taxon>Planctomycetota</taxon>
        <taxon>Candidatus Brocadiia</taxon>
        <taxon>Candidatus Brocadiales</taxon>
        <taxon>Candidatus Brocadiaceae</taxon>
        <taxon>Candidatus Kuenenia</taxon>
    </lineage>
</organism>
<dbReference type="Proteomes" id="UP000221734">
    <property type="component" value="Chromosome Kuenenia_stuttgartiensis_MBR1"/>
</dbReference>
<dbReference type="OrthoDB" id="9783046at2"/>
<keyword evidence="5" id="KW-1185">Reference proteome</keyword>
<dbReference type="EMBL" id="LT934425">
    <property type="protein sequence ID" value="SOH03019.1"/>
    <property type="molecule type" value="Genomic_DNA"/>
</dbReference>
<reference evidence="3 6" key="3">
    <citation type="submission" date="2020-02" db="EMBL/GenBank/DDBJ databases">
        <title>Newly sequenced genome of strain CSTR1 showed variability in Candidatus Kuenenia stuttgartiensis genomes.</title>
        <authorList>
            <person name="Ding C."/>
            <person name="Adrian L."/>
        </authorList>
    </citation>
    <scope>NUCLEOTIDE SEQUENCE [LARGE SCALE GENOMIC DNA]</scope>
    <source>
        <strain evidence="3 6">CSTR1</strain>
    </source>
</reference>
<dbReference type="RefSeq" id="WP_099323913.1">
    <property type="nucleotide sequence ID" value="NZ_CP049055.1"/>
</dbReference>
<feature type="domain" description="DUF6754" evidence="2">
    <location>
        <begin position="196"/>
        <end position="450"/>
    </location>
</feature>
<reference evidence="5" key="2">
    <citation type="submission" date="2017-10" db="EMBL/GenBank/DDBJ databases">
        <authorList>
            <person name="Frank J."/>
        </authorList>
    </citation>
    <scope>NUCLEOTIDE SEQUENCE [LARGE SCALE GENOMIC DNA]</scope>
</reference>
<evidence type="ECO:0000313" key="3">
    <source>
        <dbReference type="EMBL" id="QII12779.1"/>
    </source>
</evidence>
<evidence type="ECO:0000313" key="4">
    <source>
        <dbReference type="EMBL" id="SOH03019.1"/>
    </source>
</evidence>
<proteinExistence type="predicted"/>
<evidence type="ECO:0000313" key="6">
    <source>
        <dbReference type="Proteomes" id="UP000501926"/>
    </source>
</evidence>